<keyword evidence="1" id="KW-0812">Transmembrane</keyword>
<gene>
    <name evidence="2" type="ORF">DMH04_55610</name>
</gene>
<keyword evidence="1" id="KW-1133">Transmembrane helix</keyword>
<dbReference type="AlphaFoldDB" id="A0A428XWN2"/>
<evidence type="ECO:0000313" key="2">
    <source>
        <dbReference type="EMBL" id="RSM59622.1"/>
    </source>
</evidence>
<dbReference type="EMBL" id="QHKI01000132">
    <property type="protein sequence ID" value="RSM59622.1"/>
    <property type="molecule type" value="Genomic_DNA"/>
</dbReference>
<sequence length="98" mass="10722">MDDVVNWDESDVTAPCGDVVTMTYRRPRNRWLVPTKRVLLLQAAAILVAVIVFSAASSSLSEILTNAGVTILFLVPGALARSTSKRPAITRQSRRSPR</sequence>
<feature type="transmembrane region" description="Helical" evidence="1">
    <location>
        <begin position="38"/>
        <end position="57"/>
    </location>
</feature>
<organism evidence="2 3">
    <name type="scientific">Kibdelosporangium aridum</name>
    <dbReference type="NCBI Taxonomy" id="2030"/>
    <lineage>
        <taxon>Bacteria</taxon>
        <taxon>Bacillati</taxon>
        <taxon>Actinomycetota</taxon>
        <taxon>Actinomycetes</taxon>
        <taxon>Pseudonocardiales</taxon>
        <taxon>Pseudonocardiaceae</taxon>
        <taxon>Kibdelosporangium</taxon>
    </lineage>
</organism>
<keyword evidence="1" id="KW-0472">Membrane</keyword>
<evidence type="ECO:0000256" key="1">
    <source>
        <dbReference type="SAM" id="Phobius"/>
    </source>
</evidence>
<protein>
    <submittedName>
        <fullName evidence="2">Uncharacterized protein</fullName>
    </submittedName>
</protein>
<proteinExistence type="predicted"/>
<evidence type="ECO:0000313" key="3">
    <source>
        <dbReference type="Proteomes" id="UP000287547"/>
    </source>
</evidence>
<name>A0A428XWN2_KIBAR</name>
<accession>A0A428XWN2</accession>
<comment type="caution">
    <text evidence="2">The sequence shown here is derived from an EMBL/GenBank/DDBJ whole genome shotgun (WGS) entry which is preliminary data.</text>
</comment>
<feature type="transmembrane region" description="Helical" evidence="1">
    <location>
        <begin position="63"/>
        <end position="80"/>
    </location>
</feature>
<reference evidence="2 3" key="1">
    <citation type="submission" date="2018-05" db="EMBL/GenBank/DDBJ databases">
        <title>Evolution of GPA BGCs.</title>
        <authorList>
            <person name="Waglechner N."/>
            <person name="Wright G.D."/>
        </authorList>
    </citation>
    <scope>NUCLEOTIDE SEQUENCE [LARGE SCALE GENOMIC DNA]</scope>
    <source>
        <strain evidence="2 3">A82846</strain>
    </source>
</reference>
<dbReference type="Proteomes" id="UP000287547">
    <property type="component" value="Unassembled WGS sequence"/>
</dbReference>